<feature type="domain" description="Phospholipase D N-terminal" evidence="3">
    <location>
        <begin position="44"/>
        <end position="135"/>
    </location>
</feature>
<dbReference type="SUPFAM" id="SSF56300">
    <property type="entry name" value="Metallo-dependent phosphatases"/>
    <property type="match status" value="1"/>
</dbReference>
<accession>A0ABQ2XD43</accession>
<evidence type="ECO:0000259" key="2">
    <source>
        <dbReference type="Pfam" id="PF09423"/>
    </source>
</evidence>
<feature type="chain" id="PRO_5046967636" evidence="1">
    <location>
        <begin position="29"/>
        <end position="566"/>
    </location>
</feature>
<dbReference type="InterPro" id="IPR018946">
    <property type="entry name" value="PhoD-like_MPP"/>
</dbReference>
<dbReference type="CDD" id="cd07389">
    <property type="entry name" value="MPP_PhoD"/>
    <property type="match status" value="1"/>
</dbReference>
<evidence type="ECO:0000313" key="5">
    <source>
        <dbReference type="Proteomes" id="UP000620127"/>
    </source>
</evidence>
<keyword evidence="5" id="KW-1185">Reference proteome</keyword>
<sequence length="566" mass="62209">MNSQHSRRQFIRQFAATTAVASTSLALSACGGAGIAPVYATFEHGVASGDPLSDRVIIWTRVTPSSNYDGRDFELTWQLASDEQFSKVIKSGSIVTNASRDFTAKIDVTGLSANTNYFYRFNFDSRLSPVGRTKTLPIGSVQQVKLAVVSCSNYPAGYFHVYAEIAKLNDLDAVLHLGDYIYEYPRDGYASQDAASLNRQVEPKTEIVTLTDYRTRYAIYRSDTDLQAVHAKHPFITVWDDHEFANDTWNGGAENHDPAKEGPFSARRAAALQAYHEWMPIRLPDASKNDRIYRSFDFGNLASLHMLDTRLIGRDKQLSYATYMGAGGAFDTAKFSADMGNPNRQLMGQEQSTWLQAQMSKSTATWQILGQQILMARMNIPAPLVLGQISFSDYTTLLGKAQLAPATLTSSETAILTQPAIPYNLDAWDGYVVARETVFATAKALDKNLISLAGDTHNSWASDLLDLNANAIGVEFGVSSVSSPGFEEYFAKEDPAKVAAGLEQIIAPLVYAETKSRGYMLVSATPSEARCEWRYVSTVKSKTYTAVSGKTLKVLPGKANRKLLPT</sequence>
<dbReference type="PROSITE" id="PS51257">
    <property type="entry name" value="PROKAR_LIPOPROTEIN"/>
    <property type="match status" value="1"/>
</dbReference>
<evidence type="ECO:0000313" key="4">
    <source>
        <dbReference type="EMBL" id="GGX11490.1"/>
    </source>
</evidence>
<dbReference type="InterPro" id="IPR006311">
    <property type="entry name" value="TAT_signal"/>
</dbReference>
<dbReference type="Pfam" id="PF09423">
    <property type="entry name" value="PhoD"/>
    <property type="match status" value="1"/>
</dbReference>
<dbReference type="PROSITE" id="PS51318">
    <property type="entry name" value="TAT"/>
    <property type="match status" value="1"/>
</dbReference>
<evidence type="ECO:0000256" key="1">
    <source>
        <dbReference type="SAM" id="SignalP"/>
    </source>
</evidence>
<comment type="caution">
    <text evidence="4">The sequence shown here is derived from an EMBL/GenBank/DDBJ whole genome shotgun (WGS) entry which is preliminary data.</text>
</comment>
<reference evidence="5" key="1">
    <citation type="journal article" date="2019" name="Int. J. Syst. Evol. Microbiol.">
        <title>The Global Catalogue of Microorganisms (GCM) 10K type strain sequencing project: providing services to taxonomists for standard genome sequencing and annotation.</title>
        <authorList>
            <consortium name="The Broad Institute Genomics Platform"/>
            <consortium name="The Broad Institute Genome Sequencing Center for Infectious Disease"/>
            <person name="Wu L."/>
            <person name="Ma J."/>
        </authorList>
    </citation>
    <scope>NUCLEOTIDE SEQUENCE [LARGE SCALE GENOMIC DNA]</scope>
    <source>
        <strain evidence="5">KCTC 23916</strain>
    </source>
</reference>
<dbReference type="Gene3D" id="3.60.21.70">
    <property type="entry name" value="PhoD-like phosphatase"/>
    <property type="match status" value="1"/>
</dbReference>
<organism evidence="4 5">
    <name type="scientific">Undibacterium macrobrachii</name>
    <dbReference type="NCBI Taxonomy" id="1119058"/>
    <lineage>
        <taxon>Bacteria</taxon>
        <taxon>Pseudomonadati</taxon>
        <taxon>Pseudomonadota</taxon>
        <taxon>Betaproteobacteria</taxon>
        <taxon>Burkholderiales</taxon>
        <taxon>Oxalobacteraceae</taxon>
        <taxon>Undibacterium</taxon>
    </lineage>
</organism>
<dbReference type="InterPro" id="IPR052900">
    <property type="entry name" value="Phospholipid_Metab_Enz"/>
</dbReference>
<dbReference type="Proteomes" id="UP000620127">
    <property type="component" value="Unassembled WGS sequence"/>
</dbReference>
<feature type="domain" description="PhoD-like phosphatase metallophosphatase" evidence="2">
    <location>
        <begin position="146"/>
        <end position="533"/>
    </location>
</feature>
<dbReference type="RefSeq" id="WP_189345721.1">
    <property type="nucleotide sequence ID" value="NZ_BMYT01000002.1"/>
</dbReference>
<dbReference type="Gene3D" id="2.60.40.380">
    <property type="entry name" value="Purple acid phosphatase-like, N-terminal"/>
    <property type="match status" value="1"/>
</dbReference>
<dbReference type="InterPro" id="IPR038607">
    <property type="entry name" value="PhoD-like_sf"/>
</dbReference>
<keyword evidence="1" id="KW-0732">Signal</keyword>
<dbReference type="EMBL" id="BMYT01000002">
    <property type="protein sequence ID" value="GGX11490.1"/>
    <property type="molecule type" value="Genomic_DNA"/>
</dbReference>
<dbReference type="PANTHER" id="PTHR43606">
    <property type="entry name" value="PHOSPHATASE, PUTATIVE (AFU_ORTHOLOGUE AFUA_6G08710)-RELATED"/>
    <property type="match status" value="1"/>
</dbReference>
<dbReference type="InterPro" id="IPR029052">
    <property type="entry name" value="Metallo-depent_PP-like"/>
</dbReference>
<name>A0ABQ2XD43_9BURK</name>
<proteinExistence type="predicted"/>
<evidence type="ECO:0000259" key="3">
    <source>
        <dbReference type="Pfam" id="PF16655"/>
    </source>
</evidence>
<dbReference type="PANTHER" id="PTHR43606:SF2">
    <property type="entry name" value="ALKALINE PHOSPHATASE FAMILY PROTEIN (AFU_ORTHOLOGUE AFUA_5G03860)"/>
    <property type="match status" value="1"/>
</dbReference>
<dbReference type="InterPro" id="IPR032093">
    <property type="entry name" value="PhoD_N"/>
</dbReference>
<dbReference type="Pfam" id="PF16655">
    <property type="entry name" value="PhoD_N"/>
    <property type="match status" value="1"/>
</dbReference>
<protein>
    <submittedName>
        <fullName evidence="4">Alkaline phosphatase</fullName>
    </submittedName>
</protein>
<gene>
    <name evidence="4" type="primary">phoD</name>
    <name evidence="4" type="ORF">GCM10011282_17420</name>
</gene>
<feature type="signal peptide" evidence="1">
    <location>
        <begin position="1"/>
        <end position="28"/>
    </location>
</feature>